<evidence type="ECO:0000313" key="1">
    <source>
        <dbReference type="EMBL" id="EBU8204120.1"/>
    </source>
</evidence>
<accession>A0A5W3RNW1</accession>
<protein>
    <submittedName>
        <fullName evidence="1">Uncharacterized protein</fullName>
    </submittedName>
</protein>
<comment type="caution">
    <text evidence="1">The sequence shown here is derived from an EMBL/GenBank/DDBJ whole genome shotgun (WGS) entry which is preliminary data.</text>
</comment>
<reference evidence="1" key="1">
    <citation type="submission" date="2018-05" db="EMBL/GenBank/DDBJ databases">
        <authorList>
            <person name="Ashton P.M."/>
            <person name="Dallman T."/>
            <person name="Nair S."/>
            <person name="De Pinna E."/>
            <person name="Peters T."/>
            <person name="Grant K."/>
        </authorList>
    </citation>
    <scope>NUCLEOTIDE SEQUENCE</scope>
    <source>
        <strain evidence="1">374031</strain>
    </source>
</reference>
<dbReference type="EMBL" id="AAHDIR010000004">
    <property type="protein sequence ID" value="EBU8204120.1"/>
    <property type="molecule type" value="Genomic_DNA"/>
</dbReference>
<proteinExistence type="predicted"/>
<name>A0A5W3RNW1_SALET</name>
<sequence length="114" mass="12814">MSEDNDYFSRLTALSGKLLDVAIEESDPDNWQSAGKPIKSLSTEERGNRYWDKKNAAGSLTLLIKVQSLIGMHSKAKPLTKPGAEQPDDDFDNRIKRAEKEAEKILDRVLSKPR</sequence>
<dbReference type="AlphaFoldDB" id="A0A5W3RNW1"/>
<organism evidence="1">
    <name type="scientific">Salmonella enterica subsp. enterica serovar Cardoner</name>
    <dbReference type="NCBI Taxonomy" id="2564309"/>
    <lineage>
        <taxon>Bacteria</taxon>
        <taxon>Pseudomonadati</taxon>
        <taxon>Pseudomonadota</taxon>
        <taxon>Gammaproteobacteria</taxon>
        <taxon>Enterobacterales</taxon>
        <taxon>Enterobacteriaceae</taxon>
        <taxon>Salmonella</taxon>
    </lineage>
</organism>
<gene>
    <name evidence="1" type="ORF">DLM21_07080</name>
</gene>